<comment type="caution">
    <text evidence="12">The sequence shown here is derived from an EMBL/GenBank/DDBJ whole genome shotgun (WGS) entry which is preliminary data.</text>
</comment>
<keyword evidence="8" id="KW-0238">DNA-binding</keyword>
<evidence type="ECO:0000259" key="10">
    <source>
        <dbReference type="Pfam" id="PF12705"/>
    </source>
</evidence>
<keyword evidence="13" id="KW-1185">Reference proteome</keyword>
<evidence type="ECO:0000256" key="2">
    <source>
        <dbReference type="ARBA" id="ARBA00022741"/>
    </source>
</evidence>
<evidence type="ECO:0000256" key="1">
    <source>
        <dbReference type="ARBA" id="ARBA00022722"/>
    </source>
</evidence>
<reference evidence="12 13" key="1">
    <citation type="journal article" date="2015" name="Genome Announc.">
        <title>Expanding the biotechnology potential of lactobacilli through comparative genomics of 213 strains and associated genera.</title>
        <authorList>
            <person name="Sun Z."/>
            <person name="Harris H.M."/>
            <person name="McCann A."/>
            <person name="Guo C."/>
            <person name="Argimon S."/>
            <person name="Zhang W."/>
            <person name="Yang X."/>
            <person name="Jeffery I.B."/>
            <person name="Cooney J.C."/>
            <person name="Kagawa T.F."/>
            <person name="Liu W."/>
            <person name="Song Y."/>
            <person name="Salvetti E."/>
            <person name="Wrobel A."/>
            <person name="Rasinkangas P."/>
            <person name="Parkhill J."/>
            <person name="Rea M.C."/>
            <person name="O'Sullivan O."/>
            <person name="Ritari J."/>
            <person name="Douillard F.P."/>
            <person name="Paul Ross R."/>
            <person name="Yang R."/>
            <person name="Briner A.E."/>
            <person name="Felis G.E."/>
            <person name="de Vos W.M."/>
            <person name="Barrangou R."/>
            <person name="Klaenhammer T.R."/>
            <person name="Caufield P.W."/>
            <person name="Cui Y."/>
            <person name="Zhang H."/>
            <person name="O'Toole P.W."/>
        </authorList>
    </citation>
    <scope>NUCLEOTIDE SEQUENCE [LARGE SCALE GENOMIC DNA]</scope>
    <source>
        <strain evidence="12 13">DSM 17758</strain>
    </source>
</reference>
<dbReference type="InterPro" id="IPR049035">
    <property type="entry name" value="ADDB_N"/>
</dbReference>
<dbReference type="Proteomes" id="UP000051315">
    <property type="component" value="Unassembled WGS sequence"/>
</dbReference>
<feature type="domain" description="PD-(D/E)XK endonuclease-like" evidence="10">
    <location>
        <begin position="815"/>
        <end position="1141"/>
    </location>
</feature>
<evidence type="ECO:0000313" key="13">
    <source>
        <dbReference type="Proteomes" id="UP000051315"/>
    </source>
</evidence>
<dbReference type="InterPro" id="IPR011604">
    <property type="entry name" value="PDDEXK-like_dom_sf"/>
</dbReference>
<accession>A0A0R1W5Q4</accession>
<dbReference type="GO" id="GO:0006281">
    <property type="term" value="P:DNA repair"/>
    <property type="evidence" value="ECO:0007669"/>
    <property type="project" value="UniProtKB-KW"/>
</dbReference>
<dbReference type="GO" id="GO:0004527">
    <property type="term" value="F:exonuclease activity"/>
    <property type="evidence" value="ECO:0007669"/>
    <property type="project" value="UniProtKB-KW"/>
</dbReference>
<dbReference type="AlphaFoldDB" id="A0A0R1W5Q4"/>
<dbReference type="InterPro" id="IPR027417">
    <property type="entry name" value="P-loop_NTPase"/>
</dbReference>
<evidence type="ECO:0000256" key="7">
    <source>
        <dbReference type="ARBA" id="ARBA00022840"/>
    </source>
</evidence>
<evidence type="ECO:0000256" key="8">
    <source>
        <dbReference type="ARBA" id="ARBA00023125"/>
    </source>
</evidence>
<dbReference type="SUPFAM" id="SSF52540">
    <property type="entry name" value="P-loop containing nucleoside triphosphate hydrolases"/>
    <property type="match status" value="1"/>
</dbReference>
<evidence type="ECO:0000256" key="6">
    <source>
        <dbReference type="ARBA" id="ARBA00022839"/>
    </source>
</evidence>
<keyword evidence="7" id="KW-0067">ATP-binding</keyword>
<organism evidence="12 13">
    <name type="scientific">Lapidilactobacillus concavus DSM 17758</name>
    <dbReference type="NCBI Taxonomy" id="1423735"/>
    <lineage>
        <taxon>Bacteria</taxon>
        <taxon>Bacillati</taxon>
        <taxon>Bacillota</taxon>
        <taxon>Bacilli</taxon>
        <taxon>Lactobacillales</taxon>
        <taxon>Lactobacillaceae</taxon>
        <taxon>Lapidilactobacillus</taxon>
    </lineage>
</organism>
<name>A0A0R1W5Q4_9LACO</name>
<evidence type="ECO:0000313" key="12">
    <source>
        <dbReference type="EMBL" id="KRM10678.1"/>
    </source>
</evidence>
<dbReference type="EMBL" id="AZFX01000036">
    <property type="protein sequence ID" value="KRM10678.1"/>
    <property type="molecule type" value="Genomic_DNA"/>
</dbReference>
<keyword evidence="3" id="KW-0227">DNA damage</keyword>
<dbReference type="Gene3D" id="3.90.320.10">
    <property type="match status" value="1"/>
</dbReference>
<dbReference type="GO" id="GO:0006310">
    <property type="term" value="P:DNA recombination"/>
    <property type="evidence" value="ECO:0007669"/>
    <property type="project" value="TreeGrafter"/>
</dbReference>
<dbReference type="Pfam" id="PF21445">
    <property type="entry name" value="ADDB_N"/>
    <property type="match status" value="1"/>
</dbReference>
<dbReference type="Pfam" id="PF12705">
    <property type="entry name" value="PDDEXK_1"/>
    <property type="match status" value="1"/>
</dbReference>
<dbReference type="PANTHER" id="PTHR30591">
    <property type="entry name" value="RECBCD ENZYME SUBUNIT RECC"/>
    <property type="match status" value="1"/>
</dbReference>
<dbReference type="PATRIC" id="fig|1423735.3.peg.1329"/>
<evidence type="ECO:0000256" key="3">
    <source>
        <dbReference type="ARBA" id="ARBA00022763"/>
    </source>
</evidence>
<protein>
    <submittedName>
        <fullName evidence="12">ATP-dependent helicase deoxyribonuclease subunit B</fullName>
    </submittedName>
</protein>
<keyword evidence="9" id="KW-0234">DNA repair</keyword>
<dbReference type="InterPro" id="IPR038726">
    <property type="entry name" value="PDDEXK_AddAB-type"/>
</dbReference>
<dbReference type="STRING" id="1423735.FC15_GL001283"/>
<dbReference type="PANTHER" id="PTHR30591:SF1">
    <property type="entry name" value="RECBCD ENZYME SUBUNIT RECC"/>
    <property type="match status" value="1"/>
</dbReference>
<keyword evidence="2" id="KW-0547">Nucleotide-binding</keyword>
<evidence type="ECO:0000259" key="11">
    <source>
        <dbReference type="Pfam" id="PF21445"/>
    </source>
</evidence>
<dbReference type="GO" id="GO:0003677">
    <property type="term" value="F:DNA binding"/>
    <property type="evidence" value="ECO:0007669"/>
    <property type="project" value="UniProtKB-KW"/>
</dbReference>
<keyword evidence="4" id="KW-0378">Hydrolase</keyword>
<proteinExistence type="predicted"/>
<dbReference type="Gene3D" id="3.40.50.300">
    <property type="entry name" value="P-loop containing nucleotide triphosphate hydrolases"/>
    <property type="match status" value="3"/>
</dbReference>
<keyword evidence="6" id="KW-0269">Exonuclease</keyword>
<keyword evidence="5 12" id="KW-0347">Helicase</keyword>
<feature type="domain" description="ATP-dependent helicase/deoxyribonuclease subunit B N-terminal" evidence="11">
    <location>
        <begin position="5"/>
        <end position="269"/>
    </location>
</feature>
<dbReference type="RefSeq" id="WP_057824025.1">
    <property type="nucleotide sequence ID" value="NZ_AZFX01000036.1"/>
</dbReference>
<evidence type="ECO:0000256" key="9">
    <source>
        <dbReference type="ARBA" id="ARBA00023204"/>
    </source>
</evidence>
<dbReference type="GO" id="GO:0004386">
    <property type="term" value="F:helicase activity"/>
    <property type="evidence" value="ECO:0007669"/>
    <property type="project" value="UniProtKB-KW"/>
</dbReference>
<evidence type="ECO:0000256" key="4">
    <source>
        <dbReference type="ARBA" id="ARBA00022801"/>
    </source>
</evidence>
<dbReference type="GO" id="GO:0005524">
    <property type="term" value="F:ATP binding"/>
    <property type="evidence" value="ECO:0007669"/>
    <property type="project" value="UniProtKB-KW"/>
</dbReference>
<evidence type="ECO:0000256" key="5">
    <source>
        <dbReference type="ARBA" id="ARBA00022806"/>
    </source>
</evidence>
<keyword evidence="1" id="KW-0540">Nuclease</keyword>
<sequence length="1195" mass="136724">MAIKFIVGKQQDDLAGQLFKQISDDYVATPEQQFICLVPNHIKFNSEVQILTKLADYHPGLATKGIIASSRLQILSFSRLLWYFLRDDPRYQQPQLSAAAQAMFLSDLLQRHRQELPLFYGESRRIGFLEQLGEQLTELMQGNFTVADLQTLIEQLAVEKQVAGSTSAKLAELCFIFGKYQDEIAEKFTSNEQLMAYLLSEVSGRDFSQFHIYLLGFPEFNQQQLALIRELNQQGASICLSLYLDPSLRESPSAESYYFNASLKTLRQLGFDSLPEIPTASWQPVVKKRVSGSLQALEDYWIQSTNGEPTTTLPTAQATIPEIKQNIQIWQADSLTSEVRAVANYIRQMVALQHYRYRDFLVLANNVPDYAATIDALFKQNEIPYFSDQQLPMANHPFVLFIKALLAITQRPLRLQDLLMLLRTELLLPPNLEIEDFRQQLDWLENYAIRFGIQGQTWLKDRPWTLQGPYLTHRQDETIPDPTEQQAQKITAIENLHQWLAGIFGRWLEDAKAVQTATDFAAKLYQFLDQNGTIDQLKVWQKNASDQGDLSLAQEPQQTYQAFIGLLDDYVTIWGDQAFDLTVFIDLITAGFNNTEFSQIPATLDAVLLSNVGMIQDQSHRITILIGATRDNLPDQSEQTQLIDEQERRVINQYLLKQARPIQLGETANARAAEQPMHYGTVFLSSTQRLIFTYPQHHDGHPENQLSPYVDRIQKHFNLPTTRIHDYPEPESRLLDFAASKAGVIGPLLLLARRHQNAHLPLPRAWQWVADLLAADPDQGTHYRQLLASLNYHNVPAQLTPENVDQLYGQHLFSSVSQLENFYMNPYDYFLKFGLKLRPRDEYTVDAANTGTFFHDYLDHFVKLLAEQHLDAQALTSEQLVQLNAQITTTLLDENQYQILTGPGQMHYYRRQLSKTSAFMTSILTQQAAHTILKPYLTEVQFGPIAGKQGLPGLEFQLDGDQQLSVRGKIDRIDKGQFDQQPVYQIVDYKSGEKKFDFTRAYYGLSLQLLTYLQTVADNRQLLTLDQAAPVGAFYLHIADKPLDYKPNIQTQAEMIKEHQYKGLLIDQDFQDYLGSIDPQAIEQNSLLYPIAFTKKDGYKVARGAQGVSEEELKLLLARNRQLLIKAATEIFSGQLRIAPYKLSDQETGLKYSDYKSIMMFDAMLPENQYRILPTLNKKEILDTLRHQKEDDPNA</sequence>
<gene>
    <name evidence="12" type="ORF">FC15_GL001283</name>
</gene>